<dbReference type="CDD" id="cd00093">
    <property type="entry name" value="HTH_XRE"/>
    <property type="match status" value="1"/>
</dbReference>
<sequence>MARPEKPLPEGSDPQIDAARWIRALRDRAGLTNHQLAQELGVSESTISRAMAGRGTNRLIRILFVMPFMCDGSIEESQDLMGRLSRRRRAHLRQPIEGVLGCDPDLITTPAELVRGMRVLRIHAGQPSLAELKRRSPNRTLAPTTINEILLGQRLPSALVLARFVMACGVEAPESDRWARAWRRVMFSQQQNGWKSKAPFSRMIRFQLVEMEADVGSAFAGPFQEAHEEINGHLAGPSDPD</sequence>
<dbReference type="Gene3D" id="1.10.260.40">
    <property type="entry name" value="lambda repressor-like DNA-binding domains"/>
    <property type="match status" value="1"/>
</dbReference>
<dbReference type="InterPro" id="IPR010982">
    <property type="entry name" value="Lambda_DNA-bd_dom_sf"/>
</dbReference>
<dbReference type="InterPro" id="IPR001387">
    <property type="entry name" value="Cro/C1-type_HTH"/>
</dbReference>
<evidence type="ECO:0000259" key="1">
    <source>
        <dbReference type="PROSITE" id="PS50943"/>
    </source>
</evidence>
<proteinExistence type="predicted"/>
<name>A0ABZ2QTX1_9ACTN</name>
<gene>
    <name evidence="2" type="ORF">WAB15_24560</name>
</gene>
<dbReference type="EMBL" id="CP147982">
    <property type="protein sequence ID" value="WXK78901.1"/>
    <property type="molecule type" value="Genomic_DNA"/>
</dbReference>
<keyword evidence="3" id="KW-1185">Reference proteome</keyword>
<feature type="domain" description="HTH cro/C1-type" evidence="1">
    <location>
        <begin position="22"/>
        <end position="49"/>
    </location>
</feature>
<organism evidence="2 3">
    <name type="scientific">Streptomyces sirii</name>
    <dbReference type="NCBI Taxonomy" id="3127701"/>
    <lineage>
        <taxon>Bacteria</taxon>
        <taxon>Bacillati</taxon>
        <taxon>Actinomycetota</taxon>
        <taxon>Actinomycetes</taxon>
        <taxon>Kitasatosporales</taxon>
        <taxon>Streptomycetaceae</taxon>
        <taxon>Streptomyces</taxon>
    </lineage>
</organism>
<accession>A0ABZ2QTX1</accession>
<dbReference type="Pfam" id="PF13560">
    <property type="entry name" value="HTH_31"/>
    <property type="match status" value="1"/>
</dbReference>
<evidence type="ECO:0000313" key="2">
    <source>
        <dbReference type="EMBL" id="WXK78901.1"/>
    </source>
</evidence>
<reference evidence="2 3" key="1">
    <citation type="submission" date="2024-03" db="EMBL/GenBank/DDBJ databases">
        <title>The complete genome of Streptomyces sirii sp.nov.</title>
        <authorList>
            <person name="Zakalyukina Y.V."/>
            <person name="Belik A.R."/>
            <person name="Biryukov M.V."/>
            <person name="Baturina O.A."/>
            <person name="Kabilov M.R."/>
        </authorList>
    </citation>
    <scope>NUCLEOTIDE SEQUENCE [LARGE SCALE GENOMIC DNA]</scope>
    <source>
        <strain evidence="2 3">BP-8</strain>
    </source>
</reference>
<dbReference type="RefSeq" id="WP_407287567.1">
    <property type="nucleotide sequence ID" value="NZ_CP147982.1"/>
</dbReference>
<protein>
    <submittedName>
        <fullName evidence="2">Helix-turn-helix transcriptional regulator</fullName>
    </submittedName>
</protein>
<dbReference type="Proteomes" id="UP001626628">
    <property type="component" value="Chromosome"/>
</dbReference>
<evidence type="ECO:0000313" key="3">
    <source>
        <dbReference type="Proteomes" id="UP001626628"/>
    </source>
</evidence>
<dbReference type="SUPFAM" id="SSF47413">
    <property type="entry name" value="lambda repressor-like DNA-binding domains"/>
    <property type="match status" value="1"/>
</dbReference>
<dbReference type="PROSITE" id="PS50943">
    <property type="entry name" value="HTH_CROC1"/>
    <property type="match status" value="1"/>
</dbReference>